<dbReference type="InterPro" id="IPR051906">
    <property type="entry name" value="TolC-like"/>
</dbReference>
<protein>
    <submittedName>
        <fullName evidence="10">TolC family outer membrane protein</fullName>
    </submittedName>
</protein>
<gene>
    <name evidence="10" type="ORF">FHP91_18215</name>
</gene>
<keyword evidence="4" id="KW-1134">Transmembrane beta strand</keyword>
<dbReference type="InterPro" id="IPR010130">
    <property type="entry name" value="T1SS_OMP_TolC"/>
</dbReference>
<dbReference type="Pfam" id="PF24125">
    <property type="entry name" value="Cds6_C"/>
    <property type="match status" value="1"/>
</dbReference>
<evidence type="ECO:0000313" key="10">
    <source>
        <dbReference type="EMBL" id="TVO52359.1"/>
    </source>
</evidence>
<evidence type="ECO:0000256" key="5">
    <source>
        <dbReference type="ARBA" id="ARBA00022692"/>
    </source>
</evidence>
<feature type="signal peptide" evidence="8">
    <location>
        <begin position="1"/>
        <end position="22"/>
    </location>
</feature>
<keyword evidence="3" id="KW-0813">Transport</keyword>
<proteinExistence type="inferred from homology"/>
<dbReference type="AlphaFoldDB" id="A0A557QHH1"/>
<keyword evidence="8" id="KW-0732">Signal</keyword>
<evidence type="ECO:0000256" key="3">
    <source>
        <dbReference type="ARBA" id="ARBA00022448"/>
    </source>
</evidence>
<comment type="similarity">
    <text evidence="2">Belongs to the outer membrane factor (OMF) (TC 1.B.17) family.</text>
</comment>
<evidence type="ECO:0000256" key="1">
    <source>
        <dbReference type="ARBA" id="ARBA00004442"/>
    </source>
</evidence>
<feature type="domain" description="Cds6 C-terminal" evidence="9">
    <location>
        <begin position="490"/>
        <end position="593"/>
    </location>
</feature>
<evidence type="ECO:0000256" key="7">
    <source>
        <dbReference type="ARBA" id="ARBA00023237"/>
    </source>
</evidence>
<dbReference type="Pfam" id="PF02321">
    <property type="entry name" value="OEP"/>
    <property type="match status" value="2"/>
</dbReference>
<dbReference type="NCBIfam" id="TIGR01844">
    <property type="entry name" value="type_I_sec_TolC"/>
    <property type="match status" value="1"/>
</dbReference>
<dbReference type="GO" id="GO:1990281">
    <property type="term" value="C:efflux pump complex"/>
    <property type="evidence" value="ECO:0007669"/>
    <property type="project" value="TreeGrafter"/>
</dbReference>
<sequence length="596" mass="65960">MKKISHLSAVAALALLPLTLQAVPAESLREAVQRAVVSNPEVQARWHAYLAAEEEQDVARGGYFPRVDLTAGIGRERQSDPGIADRNYTRRGATLSLNQMVYDGFATQSEVARLGHAKLTRYFEILDASESVAGETVRAYADVLRYRDLVQLAQENFLRHKEVFDQIEERASAGVGRRVDLEQAGGRLALAESNLLTEASNLHDVSSRYQRLVGELPGDTLQPIGRLAEQLPPSVADALRLAYEGHPAFHAAVESVRAATEEAKGKEAAYQPRVDLRARQSVDYNTDGVDGRHGDSVVELVMNFNLFKGGSDRATVRQFAQRLNQAKDLRDKSCRDIRQTLSIAYNDVQRLAEQLKYLNQHQLSISKAREAYRKQFDIGQRTLLDLLDTENEYFQARRAYVNGDYDHKVAEARTLGGMGKLLPSLQVAREDLPALSDLAKEREAVAPSAACPAEAPEPSAVLKLLGQAKPAAVAAPAPEPKAESVASDLADATAKWAAAWAAKDYDAYRAFYGKDFVPAEGQSMAAWEKQRRVRLAKQGNISVGVAELRVEKLGPDVAATVFRQTYRANDYQDVVVKRLEWARVDGQWRIQREIAE</sequence>
<dbReference type="Gene3D" id="3.10.450.50">
    <property type="match status" value="1"/>
</dbReference>
<keyword evidence="7" id="KW-0998">Cell outer membrane</keyword>
<dbReference type="GO" id="GO:0009279">
    <property type="term" value="C:cell outer membrane"/>
    <property type="evidence" value="ECO:0007669"/>
    <property type="project" value="UniProtKB-SubCell"/>
</dbReference>
<evidence type="ECO:0000313" key="11">
    <source>
        <dbReference type="Proteomes" id="UP000319502"/>
    </source>
</evidence>
<dbReference type="Proteomes" id="UP000319502">
    <property type="component" value="Unassembled WGS sequence"/>
</dbReference>
<dbReference type="EMBL" id="VMNK01000017">
    <property type="protein sequence ID" value="TVO52359.1"/>
    <property type="molecule type" value="Genomic_DNA"/>
</dbReference>
<evidence type="ECO:0000256" key="2">
    <source>
        <dbReference type="ARBA" id="ARBA00007613"/>
    </source>
</evidence>
<evidence type="ECO:0000256" key="4">
    <source>
        <dbReference type="ARBA" id="ARBA00022452"/>
    </source>
</evidence>
<dbReference type="SUPFAM" id="SSF56954">
    <property type="entry name" value="Outer membrane efflux proteins (OEP)"/>
    <property type="match status" value="1"/>
</dbReference>
<evidence type="ECO:0000256" key="6">
    <source>
        <dbReference type="ARBA" id="ARBA00023136"/>
    </source>
</evidence>
<dbReference type="PANTHER" id="PTHR30026">
    <property type="entry name" value="OUTER MEMBRANE PROTEIN TOLC"/>
    <property type="match status" value="1"/>
</dbReference>
<accession>A0A557QHH1</accession>
<keyword evidence="5" id="KW-0812">Transmembrane</keyword>
<dbReference type="RefSeq" id="WP_144310924.1">
    <property type="nucleotide sequence ID" value="NZ_VMNK01000017.1"/>
</dbReference>
<name>A0A557QHH1_9RHOO</name>
<dbReference type="OrthoDB" id="9814637at2"/>
<evidence type="ECO:0000256" key="8">
    <source>
        <dbReference type="SAM" id="SignalP"/>
    </source>
</evidence>
<keyword evidence="11" id="KW-1185">Reference proteome</keyword>
<evidence type="ECO:0000259" key="9">
    <source>
        <dbReference type="Pfam" id="PF24125"/>
    </source>
</evidence>
<keyword evidence="6" id="KW-0472">Membrane</keyword>
<dbReference type="GO" id="GO:0015562">
    <property type="term" value="F:efflux transmembrane transporter activity"/>
    <property type="evidence" value="ECO:0007669"/>
    <property type="project" value="InterPro"/>
</dbReference>
<dbReference type="InterPro" id="IPR056203">
    <property type="entry name" value="Cds6_C"/>
</dbReference>
<feature type="chain" id="PRO_5022070916" evidence="8">
    <location>
        <begin position="23"/>
        <end position="596"/>
    </location>
</feature>
<dbReference type="SUPFAM" id="SSF54427">
    <property type="entry name" value="NTF2-like"/>
    <property type="match status" value="1"/>
</dbReference>
<reference evidence="10 11" key="1">
    <citation type="submission" date="2019-07" db="EMBL/GenBank/DDBJ databases">
        <title>The pathways for chlorine oxyanion respiration interact through the shared metabolite chlorate.</title>
        <authorList>
            <person name="Barnum T.P."/>
            <person name="Cheng Y."/>
            <person name="Hill K.A."/>
            <person name="Lucas L.N."/>
            <person name="Carlson H.K."/>
            <person name="Coates J.D."/>
        </authorList>
    </citation>
    <scope>NUCLEOTIDE SEQUENCE [LARGE SCALE GENOMIC DNA]</scope>
    <source>
        <strain evidence="10 11">SFB-3</strain>
    </source>
</reference>
<dbReference type="Gene3D" id="1.20.1600.10">
    <property type="entry name" value="Outer membrane efflux proteins (OEP)"/>
    <property type="match status" value="1"/>
</dbReference>
<dbReference type="PANTHER" id="PTHR30026:SF22">
    <property type="entry name" value="OUTER MEMBRANE EFFLUX PROTEIN"/>
    <property type="match status" value="1"/>
</dbReference>
<comment type="subcellular location">
    <subcellularLocation>
        <location evidence="1">Cell outer membrane</location>
    </subcellularLocation>
</comment>
<comment type="caution">
    <text evidence="10">The sequence shown here is derived from an EMBL/GenBank/DDBJ whole genome shotgun (WGS) entry which is preliminary data.</text>
</comment>
<dbReference type="GO" id="GO:0015288">
    <property type="term" value="F:porin activity"/>
    <property type="evidence" value="ECO:0007669"/>
    <property type="project" value="TreeGrafter"/>
</dbReference>
<organism evidence="10 11">
    <name type="scientific">Denitromonas halophila</name>
    <dbReference type="NCBI Taxonomy" id="1629404"/>
    <lineage>
        <taxon>Bacteria</taxon>
        <taxon>Pseudomonadati</taxon>
        <taxon>Pseudomonadota</taxon>
        <taxon>Betaproteobacteria</taxon>
        <taxon>Rhodocyclales</taxon>
        <taxon>Zoogloeaceae</taxon>
        <taxon>Denitromonas</taxon>
    </lineage>
</organism>
<dbReference type="InterPro" id="IPR032710">
    <property type="entry name" value="NTF2-like_dom_sf"/>
</dbReference>
<dbReference type="InterPro" id="IPR003423">
    <property type="entry name" value="OMP_efflux"/>
</dbReference>